<dbReference type="PROSITE" id="PS00409">
    <property type="entry name" value="PROKAR_NTER_METHYL"/>
    <property type="match status" value="1"/>
</dbReference>
<evidence type="ECO:0000256" key="1">
    <source>
        <dbReference type="SAM" id="Phobius"/>
    </source>
</evidence>
<evidence type="ECO:0000313" key="2">
    <source>
        <dbReference type="EMBL" id="TLD70693.1"/>
    </source>
</evidence>
<proteinExistence type="predicted"/>
<sequence length="226" mass="24096">MDSFQISNRLRETRVRAGFTLVEILVVMVVMLVILTVSFTGLGGAMRGLALTDAGNKFTQLCDAARQRAMSANVLTAVVAVTALGVPEDGRAFCILECPPGGPWKQTREWEFIPDGMTLDLSTTTENLQTFAELSPAVFPFNGGTTGAPVGFRNHNKLAEGTYAARIFLPGGSLKNASEPARFQIVEGVSSGGETTYSQVGDGQTPVNYYRITLIGATGGTKVERP</sequence>
<dbReference type="Pfam" id="PF07963">
    <property type="entry name" value="N_methyl"/>
    <property type="match status" value="1"/>
</dbReference>
<dbReference type="InterPro" id="IPR045584">
    <property type="entry name" value="Pilin-like"/>
</dbReference>
<dbReference type="OrthoDB" id="188302at2"/>
<dbReference type="SUPFAM" id="SSF54523">
    <property type="entry name" value="Pili subunits"/>
    <property type="match status" value="1"/>
</dbReference>
<gene>
    <name evidence="2" type="ORF">FEM03_10290</name>
</gene>
<protein>
    <submittedName>
        <fullName evidence="2">Prepilin-type N-terminal cleavage/methylation domain-containing protein</fullName>
    </submittedName>
</protein>
<keyword evidence="1" id="KW-1133">Transmembrane helix</keyword>
<keyword evidence="1" id="KW-0472">Membrane</keyword>
<accession>A0A5R8KEH0</accession>
<keyword evidence="1" id="KW-0812">Transmembrane</keyword>
<dbReference type="AlphaFoldDB" id="A0A5R8KEH0"/>
<evidence type="ECO:0000313" key="3">
    <source>
        <dbReference type="Proteomes" id="UP000306196"/>
    </source>
</evidence>
<reference evidence="2 3" key="1">
    <citation type="submission" date="2019-05" db="EMBL/GenBank/DDBJ databases">
        <title>Verrucobacter flavum gen. nov., sp. nov. a new member of the family Verrucomicrobiaceae.</title>
        <authorList>
            <person name="Szuroczki S."/>
            <person name="Abbaszade G."/>
            <person name="Szabo A."/>
            <person name="Felfoldi T."/>
            <person name="Schumann P."/>
            <person name="Boka K."/>
            <person name="Keki Z."/>
            <person name="Toumi M."/>
            <person name="Toth E."/>
        </authorList>
    </citation>
    <scope>NUCLEOTIDE SEQUENCE [LARGE SCALE GENOMIC DNA]</scope>
    <source>
        <strain evidence="2 3">MG-N-17</strain>
    </source>
</reference>
<dbReference type="InterPro" id="IPR012902">
    <property type="entry name" value="N_methyl_site"/>
</dbReference>
<keyword evidence="3" id="KW-1185">Reference proteome</keyword>
<dbReference type="RefSeq" id="WP_138086165.1">
    <property type="nucleotide sequence ID" value="NZ_VAUV01000007.1"/>
</dbReference>
<name>A0A5R8KEH0_9BACT</name>
<dbReference type="EMBL" id="VAUV01000007">
    <property type="protein sequence ID" value="TLD70693.1"/>
    <property type="molecule type" value="Genomic_DNA"/>
</dbReference>
<organism evidence="2 3">
    <name type="scientific">Phragmitibacter flavus</name>
    <dbReference type="NCBI Taxonomy" id="2576071"/>
    <lineage>
        <taxon>Bacteria</taxon>
        <taxon>Pseudomonadati</taxon>
        <taxon>Verrucomicrobiota</taxon>
        <taxon>Verrucomicrobiia</taxon>
        <taxon>Verrucomicrobiales</taxon>
        <taxon>Verrucomicrobiaceae</taxon>
        <taxon>Phragmitibacter</taxon>
    </lineage>
</organism>
<dbReference type="NCBIfam" id="TIGR02532">
    <property type="entry name" value="IV_pilin_GFxxxE"/>
    <property type="match status" value="1"/>
</dbReference>
<comment type="caution">
    <text evidence="2">The sequence shown here is derived from an EMBL/GenBank/DDBJ whole genome shotgun (WGS) entry which is preliminary data.</text>
</comment>
<feature type="transmembrane region" description="Helical" evidence="1">
    <location>
        <begin position="21"/>
        <end position="42"/>
    </location>
</feature>
<dbReference type="Proteomes" id="UP000306196">
    <property type="component" value="Unassembled WGS sequence"/>
</dbReference>